<feature type="transmembrane region" description="Helical" evidence="1">
    <location>
        <begin position="238"/>
        <end position="256"/>
    </location>
</feature>
<feature type="transmembrane region" description="Helical" evidence="1">
    <location>
        <begin position="286"/>
        <end position="304"/>
    </location>
</feature>
<proteinExistence type="predicted"/>
<evidence type="ECO:0000259" key="2">
    <source>
        <dbReference type="Pfam" id="PF01757"/>
    </source>
</evidence>
<gene>
    <name evidence="3" type="ORF">H010_08776</name>
</gene>
<dbReference type="InterPro" id="IPR050879">
    <property type="entry name" value="Acyltransferase_3"/>
</dbReference>
<keyword evidence="4" id="KW-1185">Reference proteome</keyword>
<dbReference type="EMBL" id="AOGK01000006">
    <property type="protein sequence ID" value="MDG5975339.1"/>
    <property type="molecule type" value="Genomic_DNA"/>
</dbReference>
<dbReference type="Proteomes" id="UP001152876">
    <property type="component" value="Unassembled WGS sequence"/>
</dbReference>
<feature type="transmembrane region" description="Helical" evidence="1">
    <location>
        <begin position="316"/>
        <end position="332"/>
    </location>
</feature>
<evidence type="ECO:0000313" key="4">
    <source>
        <dbReference type="Proteomes" id="UP001152876"/>
    </source>
</evidence>
<feature type="transmembrane region" description="Helical" evidence="1">
    <location>
        <begin position="116"/>
        <end position="137"/>
    </location>
</feature>
<feature type="transmembrane region" description="Helical" evidence="1">
    <location>
        <begin position="263"/>
        <end position="280"/>
    </location>
</feature>
<evidence type="ECO:0000313" key="3">
    <source>
        <dbReference type="EMBL" id="MDG5975339.1"/>
    </source>
</evidence>
<feature type="domain" description="Acyltransferase 3" evidence="2">
    <location>
        <begin position="20"/>
        <end position="359"/>
    </location>
</feature>
<organism evidence="3 4">
    <name type="scientific">Hydrogenophaga taeniospiralis CCUG 15921</name>
    <dbReference type="NCBI Taxonomy" id="1281780"/>
    <lineage>
        <taxon>Bacteria</taxon>
        <taxon>Pseudomonadati</taxon>
        <taxon>Pseudomonadota</taxon>
        <taxon>Betaproteobacteria</taxon>
        <taxon>Burkholderiales</taxon>
        <taxon>Comamonadaceae</taxon>
        <taxon>Hydrogenophaga</taxon>
    </lineage>
</organism>
<accession>A0A9X4NSL8</accession>
<keyword evidence="3" id="KW-0012">Acyltransferase</keyword>
<sequence>MLPSDSFDTVLKRYRGIGPGFDFLRIFLALVIFVGHAKWIAGLNGMAIDNVAHQASLAAAHTAGLDGLWHVTPWAGLGRPFKLALVPMFFALSGFLVMGSAARLKCTSTFLAHRVLRILPALVVEVALSACVLGWWFTNVPLEQYVSDPQFLRYFQNIWGNISYSLPGVFAANPVPYLVNVNLWTLPSEFYCYLAMALLMLTRLVYHRAVFSVLMLLATLGLAMAHALTGLSAPQGPYPAHVVVYYFFMGVLFFHWKDRIPASPWLFLASLPLSYALLMFDALTYVAPVVVAYMTLFVGLLPIPKSRVLSSGDYSYGLYLYGFPITQALVAWRPQWFSGSLPAFMGLLLAATALSFAFAAISWHLIEKHALALKSWLPPRWFPVPARGSRA</sequence>
<keyword evidence="1" id="KW-0812">Transmembrane</keyword>
<keyword evidence="3" id="KW-0808">Transferase</keyword>
<feature type="transmembrane region" description="Helical" evidence="1">
    <location>
        <begin position="213"/>
        <end position="232"/>
    </location>
</feature>
<name>A0A9X4NSL8_9BURK</name>
<dbReference type="Pfam" id="PF01757">
    <property type="entry name" value="Acyl_transf_3"/>
    <property type="match status" value="1"/>
</dbReference>
<evidence type="ECO:0000256" key="1">
    <source>
        <dbReference type="SAM" id="Phobius"/>
    </source>
</evidence>
<dbReference type="GO" id="GO:0016747">
    <property type="term" value="F:acyltransferase activity, transferring groups other than amino-acyl groups"/>
    <property type="evidence" value="ECO:0007669"/>
    <property type="project" value="InterPro"/>
</dbReference>
<dbReference type="InterPro" id="IPR002656">
    <property type="entry name" value="Acyl_transf_3_dom"/>
</dbReference>
<keyword evidence="1" id="KW-1133">Transmembrane helix</keyword>
<feature type="transmembrane region" description="Helical" evidence="1">
    <location>
        <begin position="21"/>
        <end position="41"/>
    </location>
</feature>
<protein>
    <submittedName>
        <fullName evidence="3">Acyltransferase 3</fullName>
    </submittedName>
</protein>
<feature type="transmembrane region" description="Helical" evidence="1">
    <location>
        <begin position="344"/>
        <end position="366"/>
    </location>
</feature>
<dbReference type="AlphaFoldDB" id="A0A9X4NSL8"/>
<feature type="transmembrane region" description="Helical" evidence="1">
    <location>
        <begin position="83"/>
        <end position="104"/>
    </location>
</feature>
<dbReference type="PANTHER" id="PTHR23028">
    <property type="entry name" value="ACETYLTRANSFERASE"/>
    <property type="match status" value="1"/>
</dbReference>
<reference evidence="3" key="1">
    <citation type="submission" date="2013-01" db="EMBL/GenBank/DDBJ databases">
        <title>Genome draft of Hydrogenophaga taeniospiralis 2K1.</title>
        <authorList>
            <person name="Gomila M."/>
            <person name="Lalucat J."/>
        </authorList>
    </citation>
    <scope>NUCLEOTIDE SEQUENCE</scope>
    <source>
        <strain evidence="3">CCUG 15921</strain>
    </source>
</reference>
<comment type="caution">
    <text evidence="3">The sequence shown here is derived from an EMBL/GenBank/DDBJ whole genome shotgun (WGS) entry which is preliminary data.</text>
</comment>
<keyword evidence="1" id="KW-0472">Membrane</keyword>